<keyword evidence="4" id="KW-0479">Metal-binding</keyword>
<evidence type="ECO:0000256" key="5">
    <source>
        <dbReference type="ARBA" id="ARBA00022801"/>
    </source>
</evidence>
<evidence type="ECO:0000256" key="4">
    <source>
        <dbReference type="ARBA" id="ARBA00022723"/>
    </source>
</evidence>
<comment type="catalytic activity">
    <reaction evidence="7">
        <text>adenosine + H2O + H(+) = inosine + NH4(+)</text>
        <dbReference type="Rhea" id="RHEA:24408"/>
        <dbReference type="ChEBI" id="CHEBI:15377"/>
        <dbReference type="ChEBI" id="CHEBI:15378"/>
        <dbReference type="ChEBI" id="CHEBI:16335"/>
        <dbReference type="ChEBI" id="CHEBI:17596"/>
        <dbReference type="ChEBI" id="CHEBI:28938"/>
        <dbReference type="EC" id="3.5.4.4"/>
    </reaction>
    <physiologicalReaction direction="left-to-right" evidence="7">
        <dbReference type="Rhea" id="RHEA:24409"/>
    </physiologicalReaction>
</comment>
<dbReference type="InterPro" id="IPR038371">
    <property type="entry name" value="Cu_polyphenol_OxRdtase_sf"/>
</dbReference>
<dbReference type="PANTHER" id="PTHR30616:SF2">
    <property type="entry name" value="PURINE NUCLEOSIDE PHOSPHORYLASE LACC1"/>
    <property type="match status" value="1"/>
</dbReference>
<comment type="catalytic activity">
    <reaction evidence="8">
        <text>adenosine + phosphate = alpha-D-ribose 1-phosphate + adenine</text>
        <dbReference type="Rhea" id="RHEA:27642"/>
        <dbReference type="ChEBI" id="CHEBI:16335"/>
        <dbReference type="ChEBI" id="CHEBI:16708"/>
        <dbReference type="ChEBI" id="CHEBI:43474"/>
        <dbReference type="ChEBI" id="CHEBI:57720"/>
        <dbReference type="EC" id="2.4.2.1"/>
    </reaction>
    <physiologicalReaction direction="left-to-right" evidence="8">
        <dbReference type="Rhea" id="RHEA:27643"/>
    </physiologicalReaction>
</comment>
<dbReference type="InterPro" id="IPR003730">
    <property type="entry name" value="Cu_polyphenol_OxRdtase"/>
</dbReference>
<evidence type="ECO:0000256" key="9">
    <source>
        <dbReference type="ARBA" id="ARBA00049893"/>
    </source>
</evidence>
<gene>
    <name evidence="11" type="primary">pgeF</name>
    <name evidence="11" type="ORF">SMD27_13630</name>
</gene>
<accession>A0ABU5EBY9</accession>
<organism evidence="11 12">
    <name type="scientific">Dongia soli</name>
    <dbReference type="NCBI Taxonomy" id="600628"/>
    <lineage>
        <taxon>Bacteria</taxon>
        <taxon>Pseudomonadati</taxon>
        <taxon>Pseudomonadota</taxon>
        <taxon>Alphaproteobacteria</taxon>
        <taxon>Rhodospirillales</taxon>
        <taxon>Dongiaceae</taxon>
        <taxon>Dongia</taxon>
    </lineage>
</organism>
<evidence type="ECO:0000256" key="8">
    <source>
        <dbReference type="ARBA" id="ARBA00048968"/>
    </source>
</evidence>
<evidence type="ECO:0000256" key="10">
    <source>
        <dbReference type="RuleBase" id="RU361274"/>
    </source>
</evidence>
<evidence type="ECO:0000256" key="6">
    <source>
        <dbReference type="ARBA" id="ARBA00022833"/>
    </source>
</evidence>
<evidence type="ECO:0000256" key="7">
    <source>
        <dbReference type="ARBA" id="ARBA00047989"/>
    </source>
</evidence>
<evidence type="ECO:0000256" key="3">
    <source>
        <dbReference type="ARBA" id="ARBA00022679"/>
    </source>
</evidence>
<comment type="catalytic activity">
    <reaction evidence="9">
        <text>S-methyl-5'-thioadenosine + phosphate = 5-(methylsulfanyl)-alpha-D-ribose 1-phosphate + adenine</text>
        <dbReference type="Rhea" id="RHEA:11852"/>
        <dbReference type="ChEBI" id="CHEBI:16708"/>
        <dbReference type="ChEBI" id="CHEBI:17509"/>
        <dbReference type="ChEBI" id="CHEBI:43474"/>
        <dbReference type="ChEBI" id="CHEBI:58533"/>
        <dbReference type="EC" id="2.4.2.28"/>
    </reaction>
    <physiologicalReaction direction="left-to-right" evidence="9">
        <dbReference type="Rhea" id="RHEA:11853"/>
    </physiologicalReaction>
</comment>
<dbReference type="RefSeq" id="WP_320508952.1">
    <property type="nucleotide sequence ID" value="NZ_JAXCLW010000003.1"/>
</dbReference>
<evidence type="ECO:0000256" key="1">
    <source>
        <dbReference type="ARBA" id="ARBA00000553"/>
    </source>
</evidence>
<reference evidence="11 12" key="1">
    <citation type="journal article" date="2016" name="Antonie Van Leeuwenhoek">
        <title>Dongia soli sp. nov., isolated from soil from Dokdo, Korea.</title>
        <authorList>
            <person name="Kim D.U."/>
            <person name="Lee H."/>
            <person name="Kim H."/>
            <person name="Kim S.G."/>
            <person name="Ka J.O."/>
        </authorList>
    </citation>
    <scope>NUCLEOTIDE SEQUENCE [LARGE SCALE GENOMIC DNA]</scope>
    <source>
        <strain evidence="11 12">D78</strain>
    </source>
</reference>
<dbReference type="Proteomes" id="UP001279642">
    <property type="component" value="Unassembled WGS sequence"/>
</dbReference>
<dbReference type="CDD" id="cd16833">
    <property type="entry name" value="YfiH"/>
    <property type="match status" value="1"/>
</dbReference>
<evidence type="ECO:0000256" key="2">
    <source>
        <dbReference type="ARBA" id="ARBA00007353"/>
    </source>
</evidence>
<dbReference type="Gene3D" id="3.60.140.10">
    <property type="entry name" value="CNF1/YfiH-like putative cysteine hydrolases"/>
    <property type="match status" value="1"/>
</dbReference>
<dbReference type="NCBIfam" id="TIGR00726">
    <property type="entry name" value="peptidoglycan editing factor PgeF"/>
    <property type="match status" value="1"/>
</dbReference>
<sequence>MIELQTLAELSEIRHGFLTRQGGVSEGIYASLNCGIGSKDNVCHVLENRARAVARVGLPAESLVTAYQVHSAKVAVVDRVWPREQAPQVDGLVTTLPGIALGILAADCVPVLFADAKAKVVGAAHAGWKGALGGVLQETVHQMTESGARRGRIQVGIGPCIGQLSYEVGPEFPAPFLAQDPTNARYFIPSVRDQRYMFDLAGYVRSQLQGMGLCSVEMAGNDTCAEEDKFFSYRRATIRQEPDYGRQISIIGLRP</sequence>
<keyword evidence="5" id="KW-0378">Hydrolase</keyword>
<dbReference type="EMBL" id="JAXCLW010000003">
    <property type="protein sequence ID" value="MDY0883887.1"/>
    <property type="molecule type" value="Genomic_DNA"/>
</dbReference>
<keyword evidence="12" id="KW-1185">Reference proteome</keyword>
<dbReference type="SUPFAM" id="SSF64438">
    <property type="entry name" value="CNF1/YfiH-like putative cysteine hydrolases"/>
    <property type="match status" value="1"/>
</dbReference>
<keyword evidence="3" id="KW-0808">Transferase</keyword>
<comment type="similarity">
    <text evidence="2 10">Belongs to the purine nucleoside phosphorylase YfiH/LACC1 family.</text>
</comment>
<dbReference type="Pfam" id="PF02578">
    <property type="entry name" value="Cu-oxidase_4"/>
    <property type="match status" value="1"/>
</dbReference>
<evidence type="ECO:0000313" key="12">
    <source>
        <dbReference type="Proteomes" id="UP001279642"/>
    </source>
</evidence>
<dbReference type="PANTHER" id="PTHR30616">
    <property type="entry name" value="UNCHARACTERIZED PROTEIN YFIH"/>
    <property type="match status" value="1"/>
</dbReference>
<protein>
    <recommendedName>
        <fullName evidence="10">Purine nucleoside phosphorylase</fullName>
    </recommendedName>
</protein>
<dbReference type="InterPro" id="IPR011324">
    <property type="entry name" value="Cytotoxic_necrot_fac-like_cat"/>
</dbReference>
<proteinExistence type="inferred from homology"/>
<name>A0ABU5EBY9_9PROT</name>
<keyword evidence="6" id="KW-0862">Zinc</keyword>
<comment type="caution">
    <text evidence="11">The sequence shown here is derived from an EMBL/GenBank/DDBJ whole genome shotgun (WGS) entry which is preliminary data.</text>
</comment>
<comment type="catalytic activity">
    <reaction evidence="1">
        <text>inosine + phosphate = alpha-D-ribose 1-phosphate + hypoxanthine</text>
        <dbReference type="Rhea" id="RHEA:27646"/>
        <dbReference type="ChEBI" id="CHEBI:17368"/>
        <dbReference type="ChEBI" id="CHEBI:17596"/>
        <dbReference type="ChEBI" id="CHEBI:43474"/>
        <dbReference type="ChEBI" id="CHEBI:57720"/>
        <dbReference type="EC" id="2.4.2.1"/>
    </reaction>
    <physiologicalReaction direction="left-to-right" evidence="1">
        <dbReference type="Rhea" id="RHEA:27647"/>
    </physiologicalReaction>
</comment>
<evidence type="ECO:0000313" key="11">
    <source>
        <dbReference type="EMBL" id="MDY0883887.1"/>
    </source>
</evidence>